<keyword evidence="5" id="KW-0963">Cytoplasm</keyword>
<dbReference type="GO" id="GO:0005737">
    <property type="term" value="C:cytoplasm"/>
    <property type="evidence" value="ECO:0007669"/>
    <property type="project" value="UniProtKB-SubCell"/>
</dbReference>
<keyword evidence="10" id="KW-0472">Membrane</keyword>
<comment type="subcellular location">
    <subcellularLocation>
        <location evidence="1">Cell membrane</location>
        <location evidence="1">Sarcolemma</location>
        <topology evidence="1">Peripheral membrane protein</topology>
        <orientation evidence="1">Cytoplasmic side</orientation>
    </subcellularLocation>
    <subcellularLocation>
        <location evidence="2">Cytoplasm</location>
    </subcellularLocation>
</comment>
<dbReference type="Proteomes" id="UP000001593">
    <property type="component" value="Unassembled WGS sequence"/>
</dbReference>
<dbReference type="SUPFAM" id="SSF57889">
    <property type="entry name" value="Cysteine-rich domain"/>
    <property type="match status" value="1"/>
</dbReference>
<keyword evidence="8" id="KW-0863">Zinc-finger</keyword>
<keyword evidence="7" id="KW-0677">Repeat</keyword>
<evidence type="ECO:0000256" key="9">
    <source>
        <dbReference type="ARBA" id="ARBA00022833"/>
    </source>
</evidence>
<dbReference type="Pfam" id="PF00130">
    <property type="entry name" value="C1_1"/>
    <property type="match status" value="1"/>
</dbReference>
<evidence type="ECO:0000256" key="8">
    <source>
        <dbReference type="ARBA" id="ARBA00022771"/>
    </source>
</evidence>
<dbReference type="GO" id="GO:0008270">
    <property type="term" value="F:zinc ion binding"/>
    <property type="evidence" value="ECO:0007669"/>
    <property type="project" value="UniProtKB-KW"/>
</dbReference>
<evidence type="ECO:0000256" key="6">
    <source>
        <dbReference type="ARBA" id="ARBA00022723"/>
    </source>
</evidence>
<dbReference type="InterPro" id="IPR046349">
    <property type="entry name" value="C1-like_sf"/>
</dbReference>
<keyword evidence="4" id="KW-1003">Cell membrane</keyword>
<feature type="domain" description="Phorbol-ester/DAG-type" evidence="11">
    <location>
        <begin position="11"/>
        <end position="57"/>
    </location>
</feature>
<dbReference type="GO" id="GO:0042383">
    <property type="term" value="C:sarcolemma"/>
    <property type="evidence" value="ECO:0007669"/>
    <property type="project" value="UniProtKB-SubCell"/>
</dbReference>
<evidence type="ECO:0000256" key="2">
    <source>
        <dbReference type="ARBA" id="ARBA00004496"/>
    </source>
</evidence>
<dbReference type="AlphaFoldDB" id="A7TB94"/>
<protein>
    <recommendedName>
        <fullName evidence="11">Phorbol-ester/DAG-type domain-containing protein</fullName>
    </recommendedName>
</protein>
<dbReference type="InParanoid" id="A7TB94"/>
<dbReference type="SMART" id="SM00109">
    <property type="entry name" value="C1"/>
    <property type="match status" value="1"/>
</dbReference>
<keyword evidence="6" id="KW-0479">Metal-binding</keyword>
<dbReference type="eggNOG" id="KOG0694">
    <property type="taxonomic scope" value="Eukaryota"/>
</dbReference>
<dbReference type="PRINTS" id="PR00008">
    <property type="entry name" value="DAGPEDOMAIN"/>
</dbReference>
<keyword evidence="9" id="KW-0862">Zinc</keyword>
<evidence type="ECO:0000259" key="11">
    <source>
        <dbReference type="PROSITE" id="PS50081"/>
    </source>
</evidence>
<evidence type="ECO:0000256" key="3">
    <source>
        <dbReference type="ARBA" id="ARBA00022443"/>
    </source>
</evidence>
<evidence type="ECO:0000256" key="7">
    <source>
        <dbReference type="ARBA" id="ARBA00022737"/>
    </source>
</evidence>
<evidence type="ECO:0000256" key="1">
    <source>
        <dbReference type="ARBA" id="ARBA00004278"/>
    </source>
</evidence>
<name>A7TB94_NEMVE</name>
<dbReference type="PANTHER" id="PTHR15135">
    <property type="entry name" value="STAC"/>
    <property type="match status" value="1"/>
</dbReference>
<keyword evidence="13" id="KW-1185">Reference proteome</keyword>
<gene>
    <name evidence="12" type="ORF">NEMVEDRAFT_v1g153248</name>
</gene>
<proteinExistence type="predicted"/>
<feature type="non-terminal residue" evidence="12">
    <location>
        <position position="57"/>
    </location>
</feature>
<dbReference type="Gene3D" id="3.30.60.20">
    <property type="match status" value="1"/>
</dbReference>
<organism evidence="12 13">
    <name type="scientific">Nematostella vectensis</name>
    <name type="common">Starlet sea anemone</name>
    <dbReference type="NCBI Taxonomy" id="45351"/>
    <lineage>
        <taxon>Eukaryota</taxon>
        <taxon>Metazoa</taxon>
        <taxon>Cnidaria</taxon>
        <taxon>Anthozoa</taxon>
        <taxon>Hexacorallia</taxon>
        <taxon>Actiniaria</taxon>
        <taxon>Edwardsiidae</taxon>
        <taxon>Nematostella</taxon>
    </lineage>
</organism>
<dbReference type="EMBL" id="DS474924">
    <property type="protein sequence ID" value="EDO26719.1"/>
    <property type="molecule type" value="Genomic_DNA"/>
</dbReference>
<sequence>MAKPKTTRAAKHEFVEHNFRKPQFCYYCNKLLKGFIKQGVKCKNCKMGVHHKCQENV</sequence>
<dbReference type="PANTHER" id="PTHR15135:SF7">
    <property type="entry name" value="STAC-LIKE, ISOFORM J"/>
    <property type="match status" value="1"/>
</dbReference>
<dbReference type="InterPro" id="IPR002219">
    <property type="entry name" value="PKC_DAG/PE"/>
</dbReference>
<evidence type="ECO:0000313" key="12">
    <source>
        <dbReference type="EMBL" id="EDO26719.1"/>
    </source>
</evidence>
<dbReference type="PROSITE" id="PS50081">
    <property type="entry name" value="ZF_DAG_PE_2"/>
    <property type="match status" value="1"/>
</dbReference>
<dbReference type="KEGG" id="nve:5525098"/>
<reference evidence="12 13" key="1">
    <citation type="journal article" date="2007" name="Science">
        <title>Sea anemone genome reveals ancestral eumetazoan gene repertoire and genomic organization.</title>
        <authorList>
            <person name="Putnam N.H."/>
            <person name="Srivastava M."/>
            <person name="Hellsten U."/>
            <person name="Dirks B."/>
            <person name="Chapman J."/>
            <person name="Salamov A."/>
            <person name="Terry A."/>
            <person name="Shapiro H."/>
            <person name="Lindquist E."/>
            <person name="Kapitonov V.V."/>
            <person name="Jurka J."/>
            <person name="Genikhovich G."/>
            <person name="Grigoriev I.V."/>
            <person name="Lucas S.M."/>
            <person name="Steele R.E."/>
            <person name="Finnerty J.R."/>
            <person name="Technau U."/>
            <person name="Martindale M.Q."/>
            <person name="Rokhsar D.S."/>
        </authorList>
    </citation>
    <scope>NUCLEOTIDE SEQUENCE [LARGE SCALE GENOMIC DNA]</scope>
    <source>
        <strain evidence="13">CH2 X CH6</strain>
    </source>
</reference>
<evidence type="ECO:0000313" key="13">
    <source>
        <dbReference type="Proteomes" id="UP000001593"/>
    </source>
</evidence>
<dbReference type="InterPro" id="IPR039688">
    <property type="entry name" value="STAC1/2/3"/>
</dbReference>
<keyword evidence="3" id="KW-0728">SH3 domain</keyword>
<dbReference type="STRING" id="45351.A7TB94"/>
<dbReference type="HOGENOM" id="CLU_3002490_0_0_1"/>
<dbReference type="FunFam" id="3.30.60.20:FF:000022">
    <property type="entry name" value="SH3 and cysteine-rich domain-containing protein 3 isoform 2"/>
    <property type="match status" value="1"/>
</dbReference>
<accession>A7TB94</accession>
<dbReference type="InterPro" id="IPR020454">
    <property type="entry name" value="DAG/PE-bd"/>
</dbReference>
<dbReference type="PhylomeDB" id="A7TB94"/>
<evidence type="ECO:0000256" key="5">
    <source>
        <dbReference type="ARBA" id="ARBA00022490"/>
    </source>
</evidence>
<evidence type="ECO:0000256" key="4">
    <source>
        <dbReference type="ARBA" id="ARBA00022475"/>
    </source>
</evidence>
<evidence type="ECO:0000256" key="10">
    <source>
        <dbReference type="ARBA" id="ARBA00023136"/>
    </source>
</evidence>